<keyword evidence="9" id="KW-1185">Reference proteome</keyword>
<evidence type="ECO:0000256" key="3">
    <source>
        <dbReference type="ARBA" id="ARBA00022491"/>
    </source>
</evidence>
<keyword evidence="4" id="KW-0805">Transcription regulation</keyword>
<gene>
    <name evidence="8" type="ORF">NKI27_06035</name>
</gene>
<proteinExistence type="inferred from homology"/>
<evidence type="ECO:0000256" key="6">
    <source>
        <dbReference type="ARBA" id="ARBA00029628"/>
    </source>
</evidence>
<dbReference type="RefSeq" id="WP_265048783.1">
    <property type="nucleotide sequence ID" value="NZ_CP100390.1"/>
</dbReference>
<evidence type="ECO:0000313" key="9">
    <source>
        <dbReference type="Proteomes" id="UP001163739"/>
    </source>
</evidence>
<comment type="similarity">
    <text evidence="1">Belongs to the CcdB toxin family.</text>
</comment>
<evidence type="ECO:0000256" key="1">
    <source>
        <dbReference type="ARBA" id="ARBA00005230"/>
    </source>
</evidence>
<evidence type="ECO:0000256" key="5">
    <source>
        <dbReference type="ARBA" id="ARBA00023163"/>
    </source>
</evidence>
<keyword evidence="5" id="KW-0804">Transcription</keyword>
<dbReference type="EMBL" id="CP100390">
    <property type="protein sequence ID" value="UZE97308.1"/>
    <property type="molecule type" value="Genomic_DNA"/>
</dbReference>
<reference evidence="8" key="1">
    <citation type="submission" date="2022-06" db="EMBL/GenBank/DDBJ databases">
        <title>Alkalimarinus sp. nov., isolated from gut of a Alitta virens.</title>
        <authorList>
            <person name="Yang A.I."/>
            <person name="Shin N.-R."/>
        </authorList>
    </citation>
    <scope>NUCLEOTIDE SEQUENCE</scope>
    <source>
        <strain evidence="8">A2M4</strain>
    </source>
</reference>
<dbReference type="InterPro" id="IPR002712">
    <property type="entry name" value="CcdB"/>
</dbReference>
<sequence length="105" mass="11951">MSQLDVYKNPSKASSKFYPFLVDIQNNYISDIETRIVIPLGKTENFKNQIMQRLQLEIHYEGQDLVLMTPQISSISKKLLKSPIGSLGHLRQEIIDALDFAITGI</sequence>
<dbReference type="Gene3D" id="2.30.30.110">
    <property type="match status" value="1"/>
</dbReference>
<keyword evidence="3" id="KW-0678">Repressor</keyword>
<organism evidence="8 9">
    <name type="scientific">Alkalimarinus alittae</name>
    <dbReference type="NCBI Taxonomy" id="2961619"/>
    <lineage>
        <taxon>Bacteria</taxon>
        <taxon>Pseudomonadati</taxon>
        <taxon>Pseudomonadota</taxon>
        <taxon>Gammaproteobacteria</taxon>
        <taxon>Alteromonadales</taxon>
        <taxon>Alteromonadaceae</taxon>
        <taxon>Alkalimarinus</taxon>
    </lineage>
</organism>
<evidence type="ECO:0000256" key="4">
    <source>
        <dbReference type="ARBA" id="ARBA00023015"/>
    </source>
</evidence>
<dbReference type="Proteomes" id="UP001163739">
    <property type="component" value="Chromosome"/>
</dbReference>
<dbReference type="Pfam" id="PF01845">
    <property type="entry name" value="CcdB"/>
    <property type="match status" value="1"/>
</dbReference>
<protein>
    <recommendedName>
        <fullName evidence="2">Toxin CcdB</fullName>
    </recommendedName>
    <alternativeName>
        <fullName evidence="7">Cytotoxic protein CcdB</fullName>
    </alternativeName>
    <alternativeName>
        <fullName evidence="6">Protein LetD</fullName>
    </alternativeName>
</protein>
<dbReference type="InterPro" id="IPR011067">
    <property type="entry name" value="Plasmid_toxin/cell-grow_inhib"/>
</dbReference>
<dbReference type="SUPFAM" id="SSF50118">
    <property type="entry name" value="Cell growth inhibitor/plasmid maintenance toxic component"/>
    <property type="match status" value="1"/>
</dbReference>
<evidence type="ECO:0000313" key="8">
    <source>
        <dbReference type="EMBL" id="UZE97308.1"/>
    </source>
</evidence>
<evidence type="ECO:0000256" key="7">
    <source>
        <dbReference type="ARBA" id="ARBA00033135"/>
    </source>
</evidence>
<evidence type="ECO:0000256" key="2">
    <source>
        <dbReference type="ARBA" id="ARBA00015075"/>
    </source>
</evidence>
<accession>A0ABY6N5B7</accession>
<name>A0ABY6N5B7_9ALTE</name>